<dbReference type="Gene3D" id="1.10.260.130">
    <property type="match status" value="1"/>
</dbReference>
<name>A0AAD4KYT1_9EURO</name>
<gene>
    <name evidence="3" type="ORF">BGW36DRAFT_393559</name>
</gene>
<sequence>MRCIYCLTFPLLYLATVSNGQSVDRVSPLPPSVDAFYQPPPSFETASPGTILRSRRVPPTTRVNTTALADTYQLLLRSRDSQGAPTAIVTTVFIPPNAASDKLLEIQFAYDSASVDCSPSYTLFQNDTSLPEAITVSAGLQQGWNVAVTDYEGFTASFSNGLRAGYSMLDATRACLSSKNITGIDDNAKVVLAGTSGGALASEWALELQASYAPELKFAGALLTALTPNASSVFGTIDGTADAGLIASGVLGLAKEYLNISDWLSENLVQGDALRLSQAAHSCIVDTISVFNNTDFVPFFDVPSFLTATVPNSVIQNTGIMGLHGVPAAPIYNYKGTADEVSVVEDTDALVEKFCGEGADIEYYRALNASHGSAGAHGFLAGWSWINDRMNGVPVLGGCQTYNVTIPT</sequence>
<keyword evidence="1" id="KW-0378">Hydrolase</keyword>
<comment type="caution">
    <text evidence="3">The sequence shown here is derived from an EMBL/GenBank/DDBJ whole genome shotgun (WGS) entry which is preliminary data.</text>
</comment>
<dbReference type="GO" id="GO:0004806">
    <property type="term" value="F:triacylglycerol lipase activity"/>
    <property type="evidence" value="ECO:0007669"/>
    <property type="project" value="UniProtKB-UniRule"/>
</dbReference>
<proteinExistence type="inferred from homology"/>
<dbReference type="AlphaFoldDB" id="A0AAD4KYT1"/>
<evidence type="ECO:0000256" key="2">
    <source>
        <dbReference type="PIRNR" id="PIRNR029171"/>
    </source>
</evidence>
<dbReference type="PANTHER" id="PTHR34853:SF5">
    <property type="entry name" value="LIP-DOMAIN-CONTAINING PROTEIN-RELATED"/>
    <property type="match status" value="1"/>
</dbReference>
<accession>A0AAD4KYT1</accession>
<evidence type="ECO:0000313" key="4">
    <source>
        <dbReference type="Proteomes" id="UP001201262"/>
    </source>
</evidence>
<organism evidence="3 4">
    <name type="scientific">Talaromyces proteolyticus</name>
    <dbReference type="NCBI Taxonomy" id="1131652"/>
    <lineage>
        <taxon>Eukaryota</taxon>
        <taxon>Fungi</taxon>
        <taxon>Dikarya</taxon>
        <taxon>Ascomycota</taxon>
        <taxon>Pezizomycotina</taxon>
        <taxon>Eurotiomycetes</taxon>
        <taxon>Eurotiomycetidae</taxon>
        <taxon>Eurotiales</taxon>
        <taxon>Trichocomaceae</taxon>
        <taxon>Talaromyces</taxon>
        <taxon>Talaromyces sect. Bacilispori</taxon>
    </lineage>
</organism>
<evidence type="ECO:0000256" key="1">
    <source>
        <dbReference type="ARBA" id="ARBA00022801"/>
    </source>
</evidence>
<dbReference type="RefSeq" id="XP_046076142.1">
    <property type="nucleotide sequence ID" value="XM_046217824.1"/>
</dbReference>
<dbReference type="Pfam" id="PF03583">
    <property type="entry name" value="LIP"/>
    <property type="match status" value="1"/>
</dbReference>
<evidence type="ECO:0000313" key="3">
    <source>
        <dbReference type="EMBL" id="KAH8703124.1"/>
    </source>
</evidence>
<comment type="similarity">
    <text evidence="2">Belongs to the AB hydrolase superfamily. Lipase family.</text>
</comment>
<dbReference type="GeneID" id="70248111"/>
<keyword evidence="2" id="KW-0732">Signal</keyword>
<dbReference type="PIRSF" id="PIRSF029171">
    <property type="entry name" value="Esterase_LipA"/>
    <property type="match status" value="1"/>
</dbReference>
<dbReference type="GO" id="GO:0016042">
    <property type="term" value="P:lipid catabolic process"/>
    <property type="evidence" value="ECO:0007669"/>
    <property type="project" value="UniProtKB-UniRule"/>
</dbReference>
<dbReference type="InterPro" id="IPR005152">
    <property type="entry name" value="Lipase_secreted"/>
</dbReference>
<dbReference type="EMBL" id="JAJTJA010000002">
    <property type="protein sequence ID" value="KAH8703124.1"/>
    <property type="molecule type" value="Genomic_DNA"/>
</dbReference>
<dbReference type="PANTHER" id="PTHR34853">
    <property type="match status" value="1"/>
</dbReference>
<dbReference type="SUPFAM" id="SSF53474">
    <property type="entry name" value="alpha/beta-Hydrolases"/>
    <property type="match status" value="1"/>
</dbReference>
<feature type="signal peptide" evidence="2">
    <location>
        <begin position="1"/>
        <end position="20"/>
    </location>
</feature>
<dbReference type="Proteomes" id="UP001201262">
    <property type="component" value="Unassembled WGS sequence"/>
</dbReference>
<dbReference type="Gene3D" id="3.40.50.1820">
    <property type="entry name" value="alpha/beta hydrolase"/>
    <property type="match status" value="1"/>
</dbReference>
<reference evidence="3" key="1">
    <citation type="submission" date="2021-12" db="EMBL/GenBank/DDBJ databases">
        <title>Convergent genome expansion in fungi linked to evolution of root-endophyte symbiosis.</title>
        <authorList>
            <consortium name="DOE Joint Genome Institute"/>
            <person name="Ke Y.-H."/>
            <person name="Bonito G."/>
            <person name="Liao H.-L."/>
            <person name="Looney B."/>
            <person name="Rojas-Flechas A."/>
            <person name="Nash J."/>
            <person name="Hameed K."/>
            <person name="Schadt C."/>
            <person name="Martin F."/>
            <person name="Crous P.W."/>
            <person name="Miettinen O."/>
            <person name="Magnuson J.K."/>
            <person name="Labbe J."/>
            <person name="Jacobson D."/>
            <person name="Doktycz M.J."/>
            <person name="Veneault-Fourrey C."/>
            <person name="Kuo A."/>
            <person name="Mondo S."/>
            <person name="Calhoun S."/>
            <person name="Riley R."/>
            <person name="Ohm R."/>
            <person name="LaButti K."/>
            <person name="Andreopoulos B."/>
            <person name="Pangilinan J."/>
            <person name="Nolan M."/>
            <person name="Tritt A."/>
            <person name="Clum A."/>
            <person name="Lipzen A."/>
            <person name="Daum C."/>
            <person name="Barry K."/>
            <person name="Grigoriev I.V."/>
            <person name="Vilgalys R."/>
        </authorList>
    </citation>
    <scope>NUCLEOTIDE SEQUENCE</scope>
    <source>
        <strain evidence="3">PMI_201</strain>
    </source>
</reference>
<dbReference type="InterPro" id="IPR029058">
    <property type="entry name" value="AB_hydrolase_fold"/>
</dbReference>
<keyword evidence="4" id="KW-1185">Reference proteome</keyword>
<feature type="chain" id="PRO_5041785826" evidence="2">
    <location>
        <begin position="21"/>
        <end position="408"/>
    </location>
</feature>
<protein>
    <submittedName>
        <fullName evidence="3">Secretory lipase-domain-containing protein</fullName>
    </submittedName>
</protein>